<keyword evidence="6 13" id="KW-0812">Transmembrane</keyword>
<feature type="transmembrane region" description="Helical" evidence="13">
    <location>
        <begin position="70"/>
        <end position="89"/>
    </location>
</feature>
<proteinExistence type="inferred from homology"/>
<evidence type="ECO:0000256" key="4">
    <source>
        <dbReference type="ARBA" id="ARBA00020076"/>
    </source>
</evidence>
<feature type="transmembrane region" description="Helical" evidence="13">
    <location>
        <begin position="30"/>
        <end position="50"/>
    </location>
</feature>
<dbReference type="EMBL" id="PUGF01000015">
    <property type="protein sequence ID" value="PRC92182.1"/>
    <property type="molecule type" value="Genomic_DNA"/>
</dbReference>
<dbReference type="Proteomes" id="UP000237839">
    <property type="component" value="Unassembled WGS sequence"/>
</dbReference>
<protein>
    <recommendedName>
        <fullName evidence="4">Succinate dehydrogenase cytochrome b556 subunit</fullName>
    </recommendedName>
</protein>
<keyword evidence="9 12" id="KW-0408">Iron</keyword>
<comment type="similarity">
    <text evidence="3">Belongs to the cytochrome b560 family.</text>
</comment>
<dbReference type="InterPro" id="IPR000701">
    <property type="entry name" value="SuccDH_FuR_B_TM-su"/>
</dbReference>
<evidence type="ECO:0000256" key="9">
    <source>
        <dbReference type="ARBA" id="ARBA00023004"/>
    </source>
</evidence>
<comment type="caution">
    <text evidence="14">The sequence shown here is derived from an EMBL/GenBank/DDBJ whole genome shotgun (WGS) entry which is preliminary data.</text>
</comment>
<feature type="transmembrane region" description="Helical" evidence="13">
    <location>
        <begin position="110"/>
        <end position="130"/>
    </location>
</feature>
<dbReference type="OrthoDB" id="9799441at2"/>
<dbReference type="GO" id="GO:0016020">
    <property type="term" value="C:membrane"/>
    <property type="evidence" value="ECO:0007669"/>
    <property type="project" value="UniProtKB-SubCell"/>
</dbReference>
<dbReference type="PIRSF" id="PIRSF000178">
    <property type="entry name" value="SDH_cyt_b560"/>
    <property type="match status" value="1"/>
</dbReference>
<evidence type="ECO:0000256" key="13">
    <source>
        <dbReference type="SAM" id="Phobius"/>
    </source>
</evidence>
<dbReference type="InterPro" id="IPR014314">
    <property type="entry name" value="Succ_DH_cytb556"/>
</dbReference>
<evidence type="ECO:0000313" key="14">
    <source>
        <dbReference type="EMBL" id="PRC92182.1"/>
    </source>
</evidence>
<feature type="binding site" description="axial binding residue" evidence="12">
    <location>
        <position position="86"/>
    </location>
    <ligand>
        <name>heme</name>
        <dbReference type="ChEBI" id="CHEBI:30413"/>
        <note>ligand shared with second transmembrane subunit</note>
    </ligand>
    <ligandPart>
        <name>Fe</name>
        <dbReference type="ChEBI" id="CHEBI:18248"/>
    </ligandPart>
</feature>
<reference evidence="14 15" key="1">
    <citation type="submission" date="2018-02" db="EMBL/GenBank/DDBJ databases">
        <title>Solimicrobium silvestre gen. nov., sp. nov., isolated from alpine forest soil.</title>
        <authorList>
            <person name="Margesin R."/>
            <person name="Albuquerque L."/>
            <person name="Zhang D.-C."/>
            <person name="Froufe H.J.C."/>
            <person name="Severino R."/>
            <person name="Roxo I."/>
            <person name="Egas C."/>
            <person name="Da Costa M.S."/>
        </authorList>
    </citation>
    <scope>NUCLEOTIDE SEQUENCE [LARGE SCALE GENOMIC DNA]</scope>
    <source>
        <strain evidence="14 15">S20-91</strain>
    </source>
</reference>
<accession>A0A2S9GWT7</accession>
<evidence type="ECO:0000256" key="2">
    <source>
        <dbReference type="ARBA" id="ARBA00004370"/>
    </source>
</evidence>
<keyword evidence="5 12" id="KW-0349">Heme</keyword>
<comment type="function">
    <text evidence="1">Membrane-anchoring subunit of succinate dehydrogenase (SDH).</text>
</comment>
<dbReference type="GO" id="GO:0046872">
    <property type="term" value="F:metal ion binding"/>
    <property type="evidence" value="ECO:0007669"/>
    <property type="project" value="UniProtKB-KW"/>
</dbReference>
<evidence type="ECO:0000256" key="6">
    <source>
        <dbReference type="ARBA" id="ARBA00022692"/>
    </source>
</evidence>
<keyword evidence="8 13" id="KW-1133">Transmembrane helix</keyword>
<evidence type="ECO:0000256" key="11">
    <source>
        <dbReference type="ARBA" id="ARBA00025912"/>
    </source>
</evidence>
<evidence type="ECO:0000256" key="12">
    <source>
        <dbReference type="PIRSR" id="PIRSR000178-1"/>
    </source>
</evidence>
<dbReference type="Gene3D" id="1.20.1300.10">
    <property type="entry name" value="Fumarate reductase/succinate dehydrogenase, transmembrane subunit"/>
    <property type="match status" value="1"/>
</dbReference>
<comment type="subunit">
    <text evidence="11">Part of an enzyme complex containing four subunits: a flavoprotein, an iron-sulfur protein, plus two membrane-anchoring proteins, SdhC and SdhD. The complex can form homotrimers.</text>
</comment>
<sequence>MPEAHRPQFRNIHVTQLAKYRLPLAGIVSILHRISGVLMFLLLPFILYLLDNSLTSEDTFAYLKGYIQFPLVKLIILVLSWAYLHHFCAGVRHVAMDMHVGLDKDTARKSAAGIFMVSIPLAALVALKLFGAF</sequence>
<dbReference type="SUPFAM" id="SSF81343">
    <property type="entry name" value="Fumarate reductase respiratory complex transmembrane subunits"/>
    <property type="match status" value="1"/>
</dbReference>
<keyword evidence="7 12" id="KW-0479">Metal-binding</keyword>
<dbReference type="NCBIfam" id="TIGR02970">
    <property type="entry name" value="succ_dehyd_cytB"/>
    <property type="match status" value="1"/>
</dbReference>
<comment type="subcellular location">
    <subcellularLocation>
        <location evidence="2">Membrane</location>
    </subcellularLocation>
</comment>
<dbReference type="RefSeq" id="WP_105532842.1">
    <property type="nucleotide sequence ID" value="NZ_PUGF01000015.1"/>
</dbReference>
<evidence type="ECO:0000256" key="5">
    <source>
        <dbReference type="ARBA" id="ARBA00022617"/>
    </source>
</evidence>
<evidence type="ECO:0000256" key="10">
    <source>
        <dbReference type="ARBA" id="ARBA00023136"/>
    </source>
</evidence>
<evidence type="ECO:0000256" key="7">
    <source>
        <dbReference type="ARBA" id="ARBA00022723"/>
    </source>
</evidence>
<organism evidence="14 15">
    <name type="scientific">Solimicrobium silvestre</name>
    <dbReference type="NCBI Taxonomy" id="2099400"/>
    <lineage>
        <taxon>Bacteria</taxon>
        <taxon>Pseudomonadati</taxon>
        <taxon>Pseudomonadota</taxon>
        <taxon>Betaproteobacteria</taxon>
        <taxon>Burkholderiales</taxon>
        <taxon>Oxalobacteraceae</taxon>
        <taxon>Solimicrobium</taxon>
    </lineage>
</organism>
<evidence type="ECO:0000256" key="8">
    <source>
        <dbReference type="ARBA" id="ARBA00022989"/>
    </source>
</evidence>
<dbReference type="GO" id="GO:0006099">
    <property type="term" value="P:tricarboxylic acid cycle"/>
    <property type="evidence" value="ECO:0007669"/>
    <property type="project" value="InterPro"/>
</dbReference>
<evidence type="ECO:0000256" key="1">
    <source>
        <dbReference type="ARBA" id="ARBA00004050"/>
    </source>
</evidence>
<dbReference type="GO" id="GO:0009055">
    <property type="term" value="F:electron transfer activity"/>
    <property type="evidence" value="ECO:0007669"/>
    <property type="project" value="InterPro"/>
</dbReference>
<keyword evidence="15" id="KW-1185">Reference proteome</keyword>
<name>A0A2S9GWT7_9BURK</name>
<dbReference type="AlphaFoldDB" id="A0A2S9GWT7"/>
<dbReference type="CDD" id="cd03499">
    <property type="entry name" value="SQR_TypeC_SdhC"/>
    <property type="match status" value="1"/>
</dbReference>
<keyword evidence="10 13" id="KW-0472">Membrane</keyword>
<comment type="cofactor">
    <cofactor evidence="12">
        <name>heme</name>
        <dbReference type="ChEBI" id="CHEBI:30413"/>
    </cofactor>
    <text evidence="12">The heme is bound between the two transmembrane subunits.</text>
</comment>
<evidence type="ECO:0000256" key="3">
    <source>
        <dbReference type="ARBA" id="ARBA00007244"/>
    </source>
</evidence>
<gene>
    <name evidence="14" type="ORF">S2091_3098</name>
</gene>
<evidence type="ECO:0000313" key="15">
    <source>
        <dbReference type="Proteomes" id="UP000237839"/>
    </source>
</evidence>
<dbReference type="Pfam" id="PF01127">
    <property type="entry name" value="Sdh_cyt"/>
    <property type="match status" value="1"/>
</dbReference>
<dbReference type="InterPro" id="IPR034804">
    <property type="entry name" value="SQR/QFR_C/D"/>
</dbReference>